<dbReference type="EMBL" id="CP039345">
    <property type="protein sequence ID" value="QCD77341.1"/>
    <property type="molecule type" value="Genomic_DNA"/>
</dbReference>
<protein>
    <submittedName>
        <fullName evidence="2">Uncharacterized protein</fullName>
    </submittedName>
</protein>
<evidence type="ECO:0000256" key="1">
    <source>
        <dbReference type="SAM" id="MobiDB-lite"/>
    </source>
</evidence>
<gene>
    <name evidence="2" type="ORF">DEO72_LG1g964</name>
</gene>
<reference evidence="2 3" key="1">
    <citation type="submission" date="2019-04" db="EMBL/GenBank/DDBJ databases">
        <title>An improved genome assembly and genetic linkage map for asparagus bean, Vigna unguiculata ssp. sesquipedialis.</title>
        <authorList>
            <person name="Xia Q."/>
            <person name="Zhang R."/>
            <person name="Dong Y."/>
        </authorList>
    </citation>
    <scope>NUCLEOTIDE SEQUENCE [LARGE SCALE GENOMIC DNA]</scope>
    <source>
        <tissue evidence="2">Leaf</tissue>
    </source>
</reference>
<accession>A0A4D6KRU4</accession>
<sequence>MGVYEPRVHPPSMGEPQKPQRAKIEAFSVKEGTEIRDRVSSHLGMDETKKGTSFEVVWVAKDDDEDDDE</sequence>
<dbReference type="Proteomes" id="UP000501690">
    <property type="component" value="Linkage Group LG1"/>
</dbReference>
<feature type="region of interest" description="Disordered" evidence="1">
    <location>
        <begin position="1"/>
        <end position="21"/>
    </location>
</feature>
<name>A0A4D6KRU4_VIGUN</name>
<keyword evidence="3" id="KW-1185">Reference proteome</keyword>
<dbReference type="AlphaFoldDB" id="A0A4D6KRU4"/>
<organism evidence="2 3">
    <name type="scientific">Vigna unguiculata</name>
    <name type="common">Cowpea</name>
    <dbReference type="NCBI Taxonomy" id="3917"/>
    <lineage>
        <taxon>Eukaryota</taxon>
        <taxon>Viridiplantae</taxon>
        <taxon>Streptophyta</taxon>
        <taxon>Embryophyta</taxon>
        <taxon>Tracheophyta</taxon>
        <taxon>Spermatophyta</taxon>
        <taxon>Magnoliopsida</taxon>
        <taxon>eudicotyledons</taxon>
        <taxon>Gunneridae</taxon>
        <taxon>Pentapetalae</taxon>
        <taxon>rosids</taxon>
        <taxon>fabids</taxon>
        <taxon>Fabales</taxon>
        <taxon>Fabaceae</taxon>
        <taxon>Papilionoideae</taxon>
        <taxon>50 kb inversion clade</taxon>
        <taxon>NPAAA clade</taxon>
        <taxon>indigoferoid/millettioid clade</taxon>
        <taxon>Phaseoleae</taxon>
        <taxon>Vigna</taxon>
    </lineage>
</organism>
<evidence type="ECO:0000313" key="2">
    <source>
        <dbReference type="EMBL" id="QCD77341.1"/>
    </source>
</evidence>
<evidence type="ECO:0000313" key="3">
    <source>
        <dbReference type="Proteomes" id="UP000501690"/>
    </source>
</evidence>
<proteinExistence type="predicted"/>